<dbReference type="KEGG" id="cvn:111129511"/>
<keyword evidence="3 11" id="KW-0328">Glycosyltransferase</keyword>
<evidence type="ECO:0000256" key="10">
    <source>
        <dbReference type="ARBA" id="ARBA00023180"/>
    </source>
</evidence>
<name>A0A8B8DXA7_CRAVI</name>
<dbReference type="GeneID" id="111129511"/>
<proteinExistence type="inferred from homology"/>
<evidence type="ECO:0000256" key="1">
    <source>
        <dbReference type="ARBA" id="ARBA00004323"/>
    </source>
</evidence>
<dbReference type="Pfam" id="PF01762">
    <property type="entry name" value="Galactosyl_T"/>
    <property type="match status" value="1"/>
</dbReference>
<keyword evidence="9 11" id="KW-0472">Membrane</keyword>
<evidence type="ECO:0000313" key="13">
    <source>
        <dbReference type="RefSeq" id="XP_022331636.1"/>
    </source>
</evidence>
<evidence type="ECO:0000256" key="2">
    <source>
        <dbReference type="ARBA" id="ARBA00008661"/>
    </source>
</evidence>
<dbReference type="GO" id="GO:0000139">
    <property type="term" value="C:Golgi membrane"/>
    <property type="evidence" value="ECO:0007669"/>
    <property type="project" value="UniProtKB-SubCell"/>
</dbReference>
<dbReference type="InterPro" id="IPR002659">
    <property type="entry name" value="Glyco_trans_31"/>
</dbReference>
<comment type="similarity">
    <text evidence="2 11">Belongs to the glycosyltransferase 31 family.</text>
</comment>
<evidence type="ECO:0000256" key="4">
    <source>
        <dbReference type="ARBA" id="ARBA00022679"/>
    </source>
</evidence>
<accession>A0A8B8DXA7</accession>
<dbReference type="OrthoDB" id="2139606at2759"/>
<keyword evidence="6 11" id="KW-0735">Signal-anchor</keyword>
<evidence type="ECO:0000256" key="7">
    <source>
        <dbReference type="ARBA" id="ARBA00022989"/>
    </source>
</evidence>
<dbReference type="EC" id="2.4.1.-" evidence="11"/>
<gene>
    <name evidence="13" type="primary">LOC111129511</name>
</gene>
<evidence type="ECO:0000313" key="12">
    <source>
        <dbReference type="Proteomes" id="UP000694844"/>
    </source>
</evidence>
<protein>
    <recommendedName>
        <fullName evidence="11">Hexosyltransferase</fullName>
        <ecNumber evidence="11">2.4.1.-</ecNumber>
    </recommendedName>
</protein>
<dbReference type="GO" id="GO:0008194">
    <property type="term" value="F:UDP-glycosyltransferase activity"/>
    <property type="evidence" value="ECO:0007669"/>
    <property type="project" value="TreeGrafter"/>
</dbReference>
<evidence type="ECO:0000256" key="11">
    <source>
        <dbReference type="RuleBase" id="RU363063"/>
    </source>
</evidence>
<sequence>MGILDNCVISAGIRDVVKSCIKRMHFMRSCSSLCRRGRRLWKCGVLFSIVISVIEVFRIFGVKNITLCAPPREEPSIVPGTTTVRPPNNYSYPLDIDFLNLLETIDANRPVPVQPINEHGFNYISNPKNICKVRHKRNEKSPFFLLILIKSSRENFHLRQTIRWRTKEPEFRRWKTRVRIVFLLGYSFNESNSEISKESAIFKDIVQEDFLDTYRNLTYKTVMGYRWATKYCKTATHILYQDDDFHFNVENVFYYLRLQQDPDSVYLGYYIEDSPPDRHNDSKYYVSYDEYPHPYYPPYFPGGAYFVSMQIAQKFVKVFPYVQHIAIDDTFLGIVAHKLNITLQDSNLIAFHGCENYTDIISCRGYNNVGEVFSAWKEFLWNLGIFKNAHDGSTVQQVHLDTQLADEPNS</sequence>
<dbReference type="AlphaFoldDB" id="A0A8B8DXA7"/>
<dbReference type="GO" id="GO:0006493">
    <property type="term" value="P:protein O-linked glycosylation"/>
    <property type="evidence" value="ECO:0007669"/>
    <property type="project" value="TreeGrafter"/>
</dbReference>
<evidence type="ECO:0000256" key="5">
    <source>
        <dbReference type="ARBA" id="ARBA00022692"/>
    </source>
</evidence>
<feature type="transmembrane region" description="Helical" evidence="11">
    <location>
        <begin position="40"/>
        <end position="60"/>
    </location>
</feature>
<keyword evidence="12" id="KW-1185">Reference proteome</keyword>
<dbReference type="FunFam" id="3.90.550.50:FF:000001">
    <property type="entry name" value="Hexosyltransferase"/>
    <property type="match status" value="1"/>
</dbReference>
<dbReference type="RefSeq" id="XP_022331636.1">
    <property type="nucleotide sequence ID" value="XM_022475928.1"/>
</dbReference>
<comment type="subcellular location">
    <subcellularLocation>
        <location evidence="1 11">Golgi apparatus membrane</location>
        <topology evidence="1 11">Single-pass type II membrane protein</topology>
    </subcellularLocation>
</comment>
<dbReference type="GO" id="GO:0016758">
    <property type="term" value="F:hexosyltransferase activity"/>
    <property type="evidence" value="ECO:0007669"/>
    <property type="project" value="InterPro"/>
</dbReference>
<dbReference type="PANTHER" id="PTHR11214:SF349">
    <property type="entry name" value="BETA-1,3-GALACTOSYLTRANSFERASE BRN"/>
    <property type="match status" value="1"/>
</dbReference>
<dbReference type="Proteomes" id="UP000694844">
    <property type="component" value="Chromosome 4"/>
</dbReference>
<keyword evidence="8 11" id="KW-0333">Golgi apparatus</keyword>
<dbReference type="PANTHER" id="PTHR11214">
    <property type="entry name" value="BETA-1,3-N-ACETYLGLUCOSAMINYLTRANSFERASE"/>
    <property type="match status" value="1"/>
</dbReference>
<keyword evidence="4" id="KW-0808">Transferase</keyword>
<evidence type="ECO:0000256" key="3">
    <source>
        <dbReference type="ARBA" id="ARBA00022676"/>
    </source>
</evidence>
<evidence type="ECO:0000256" key="8">
    <source>
        <dbReference type="ARBA" id="ARBA00023034"/>
    </source>
</evidence>
<evidence type="ECO:0000256" key="9">
    <source>
        <dbReference type="ARBA" id="ARBA00023136"/>
    </source>
</evidence>
<keyword evidence="5 11" id="KW-0812">Transmembrane</keyword>
<organism evidence="12 13">
    <name type="scientific">Crassostrea virginica</name>
    <name type="common">Eastern oyster</name>
    <dbReference type="NCBI Taxonomy" id="6565"/>
    <lineage>
        <taxon>Eukaryota</taxon>
        <taxon>Metazoa</taxon>
        <taxon>Spiralia</taxon>
        <taxon>Lophotrochozoa</taxon>
        <taxon>Mollusca</taxon>
        <taxon>Bivalvia</taxon>
        <taxon>Autobranchia</taxon>
        <taxon>Pteriomorphia</taxon>
        <taxon>Ostreida</taxon>
        <taxon>Ostreoidea</taxon>
        <taxon>Ostreidae</taxon>
        <taxon>Crassostrea</taxon>
    </lineage>
</organism>
<reference evidence="13" key="1">
    <citation type="submission" date="2025-08" db="UniProtKB">
        <authorList>
            <consortium name="RefSeq"/>
        </authorList>
    </citation>
    <scope>IDENTIFICATION</scope>
    <source>
        <tissue evidence="13">Whole sample</tissue>
    </source>
</reference>
<dbReference type="Gene3D" id="3.90.550.50">
    <property type="match status" value="1"/>
</dbReference>
<keyword evidence="10" id="KW-0325">Glycoprotein</keyword>
<keyword evidence="7 11" id="KW-1133">Transmembrane helix</keyword>
<evidence type="ECO:0000256" key="6">
    <source>
        <dbReference type="ARBA" id="ARBA00022968"/>
    </source>
</evidence>